<dbReference type="GO" id="GO:0006890">
    <property type="term" value="P:retrograde vesicle-mediated transport, Golgi to endoplasmic reticulum"/>
    <property type="evidence" value="ECO:0007669"/>
    <property type="project" value="InterPro"/>
</dbReference>
<keyword evidence="7" id="KW-1185">Reference proteome</keyword>
<dbReference type="GO" id="GO:0016020">
    <property type="term" value="C:membrane"/>
    <property type="evidence" value="ECO:0007669"/>
    <property type="project" value="UniProtKB-SubCell"/>
</dbReference>
<feature type="transmembrane region" description="Helical" evidence="5">
    <location>
        <begin position="147"/>
        <end position="165"/>
    </location>
</feature>
<evidence type="ECO:0000256" key="5">
    <source>
        <dbReference type="SAM" id="Phobius"/>
    </source>
</evidence>
<dbReference type="EMBL" id="JBBWWQ010000020">
    <property type="protein sequence ID" value="KAK8916101.1"/>
    <property type="molecule type" value="Genomic_DNA"/>
</dbReference>
<dbReference type="Proteomes" id="UP001418222">
    <property type="component" value="Unassembled WGS sequence"/>
</dbReference>
<evidence type="ECO:0000256" key="3">
    <source>
        <dbReference type="ARBA" id="ARBA00022989"/>
    </source>
</evidence>
<proteinExistence type="predicted"/>
<evidence type="ECO:0000313" key="6">
    <source>
        <dbReference type="EMBL" id="KAK8916101.1"/>
    </source>
</evidence>
<keyword evidence="3 5" id="KW-1133">Transmembrane helix</keyword>
<keyword evidence="2 5" id="KW-0812">Transmembrane</keyword>
<feature type="transmembrane region" description="Helical" evidence="5">
    <location>
        <begin position="125"/>
        <end position="141"/>
    </location>
</feature>
<evidence type="ECO:0000256" key="2">
    <source>
        <dbReference type="ARBA" id="ARBA00022692"/>
    </source>
</evidence>
<dbReference type="PANTHER" id="PTHR13377">
    <property type="entry name" value="PLACENTAL PROTEIN 6"/>
    <property type="match status" value="1"/>
</dbReference>
<accession>A0AAP0AUS8</accession>
<protein>
    <submittedName>
        <fullName evidence="6">Uncharacterized protein</fullName>
    </submittedName>
</protein>
<evidence type="ECO:0000256" key="1">
    <source>
        <dbReference type="ARBA" id="ARBA00004141"/>
    </source>
</evidence>
<keyword evidence="4 5" id="KW-0472">Membrane</keyword>
<comment type="caution">
    <text evidence="6">The sequence shown here is derived from an EMBL/GenBank/DDBJ whole genome shotgun (WGS) entry which is preliminary data.</text>
</comment>
<sequence length="250" mass="28011">MRFTRGLRWKSVLANQLLQTEKLSSRMNEDGRTEVEVQGRIDQALLKDPVGSEVPMVKPLGTESSVGGGQRWAEHGAMNVVIKDRGYTPVSGFHGILAGFLVGIKQLMPDQELSFFFLLKIRAKWVPTLLAIILVAVSVFIREAVSYLPIVLFGIYMGWLYLRYFQKNSESGLKGDPSDEFSFSSFFPEFLRPILDPVALLFDKMLCGKRFHTSSESSEFVLGGVSLPGSDPIEASRRRYASCFLYPPCI</sequence>
<dbReference type="PANTHER" id="PTHR13377:SF14">
    <property type="entry name" value="RHOMBOID-LIKE PROTEIN 19"/>
    <property type="match status" value="1"/>
</dbReference>
<organism evidence="6 7">
    <name type="scientific">Platanthera zijinensis</name>
    <dbReference type="NCBI Taxonomy" id="2320716"/>
    <lineage>
        <taxon>Eukaryota</taxon>
        <taxon>Viridiplantae</taxon>
        <taxon>Streptophyta</taxon>
        <taxon>Embryophyta</taxon>
        <taxon>Tracheophyta</taxon>
        <taxon>Spermatophyta</taxon>
        <taxon>Magnoliopsida</taxon>
        <taxon>Liliopsida</taxon>
        <taxon>Asparagales</taxon>
        <taxon>Orchidaceae</taxon>
        <taxon>Orchidoideae</taxon>
        <taxon>Orchideae</taxon>
        <taxon>Orchidinae</taxon>
        <taxon>Platanthera</taxon>
    </lineage>
</organism>
<gene>
    <name evidence="6" type="ORF">KSP39_PZI022739</name>
</gene>
<name>A0AAP0AUS8_9ASPA</name>
<evidence type="ECO:0000313" key="7">
    <source>
        <dbReference type="Proteomes" id="UP001418222"/>
    </source>
</evidence>
<dbReference type="GO" id="GO:0005794">
    <property type="term" value="C:Golgi apparatus"/>
    <property type="evidence" value="ECO:0007669"/>
    <property type="project" value="TreeGrafter"/>
</dbReference>
<comment type="subcellular location">
    <subcellularLocation>
        <location evidence="1">Membrane</location>
        <topology evidence="1">Multi-pass membrane protein</topology>
    </subcellularLocation>
</comment>
<evidence type="ECO:0000256" key="4">
    <source>
        <dbReference type="ARBA" id="ARBA00023136"/>
    </source>
</evidence>
<dbReference type="AlphaFoldDB" id="A0AAP0AUS8"/>
<reference evidence="6 7" key="1">
    <citation type="journal article" date="2022" name="Nat. Plants">
        <title>Genomes of leafy and leafless Platanthera orchids illuminate the evolution of mycoheterotrophy.</title>
        <authorList>
            <person name="Li M.H."/>
            <person name="Liu K.W."/>
            <person name="Li Z."/>
            <person name="Lu H.C."/>
            <person name="Ye Q.L."/>
            <person name="Zhang D."/>
            <person name="Wang J.Y."/>
            <person name="Li Y.F."/>
            <person name="Zhong Z.M."/>
            <person name="Liu X."/>
            <person name="Yu X."/>
            <person name="Liu D.K."/>
            <person name="Tu X.D."/>
            <person name="Liu B."/>
            <person name="Hao Y."/>
            <person name="Liao X.Y."/>
            <person name="Jiang Y.T."/>
            <person name="Sun W.H."/>
            <person name="Chen J."/>
            <person name="Chen Y.Q."/>
            <person name="Ai Y."/>
            <person name="Zhai J.W."/>
            <person name="Wu S.S."/>
            <person name="Zhou Z."/>
            <person name="Hsiao Y.Y."/>
            <person name="Wu W.L."/>
            <person name="Chen Y.Y."/>
            <person name="Lin Y.F."/>
            <person name="Hsu J.L."/>
            <person name="Li C.Y."/>
            <person name="Wang Z.W."/>
            <person name="Zhao X."/>
            <person name="Zhong W.Y."/>
            <person name="Ma X.K."/>
            <person name="Ma L."/>
            <person name="Huang J."/>
            <person name="Chen G.Z."/>
            <person name="Huang M.Z."/>
            <person name="Huang L."/>
            <person name="Peng D.H."/>
            <person name="Luo Y.B."/>
            <person name="Zou S.Q."/>
            <person name="Chen S.P."/>
            <person name="Lan S."/>
            <person name="Tsai W.C."/>
            <person name="Van de Peer Y."/>
            <person name="Liu Z.J."/>
        </authorList>
    </citation>
    <scope>NUCLEOTIDE SEQUENCE [LARGE SCALE GENOMIC DNA]</scope>
    <source>
        <strain evidence="6">Lor287</strain>
    </source>
</reference>
<dbReference type="InterPro" id="IPR013861">
    <property type="entry name" value="TMEM115/Pdh1/Rbl19"/>
</dbReference>